<evidence type="ECO:0000259" key="1">
    <source>
        <dbReference type="Pfam" id="PF24891"/>
    </source>
</evidence>
<sequence length="103" mass="11383">MRPILIDDLLAAAEAALALAPEARAETLVRWLDEAHAADLYRKRLGRVHPRWGLGSLGARARCEPRCRPLRPDGARLAALGLVLASVTLWRRRVFSRTPASPI</sequence>
<gene>
    <name evidence="2" type="ORF">SAMN05877831_10644</name>
</gene>
<dbReference type="Pfam" id="PF24891">
    <property type="entry name" value="DUF7742"/>
    <property type="match status" value="1"/>
</dbReference>
<dbReference type="RefSeq" id="WP_097070012.1">
    <property type="nucleotide sequence ID" value="NZ_OBMT01000006.1"/>
</dbReference>
<dbReference type="Proteomes" id="UP000219111">
    <property type="component" value="Unassembled WGS sequence"/>
</dbReference>
<dbReference type="InterPro" id="IPR056644">
    <property type="entry name" value="DUF7742"/>
</dbReference>
<dbReference type="OrthoDB" id="7863415at2"/>
<name>A0A285SIP6_9RHOB</name>
<feature type="domain" description="DUF7742" evidence="1">
    <location>
        <begin position="2"/>
        <end position="86"/>
    </location>
</feature>
<dbReference type="EMBL" id="OBMT01000006">
    <property type="protein sequence ID" value="SOC07716.1"/>
    <property type="molecule type" value="Genomic_DNA"/>
</dbReference>
<reference evidence="3" key="1">
    <citation type="submission" date="2017-08" db="EMBL/GenBank/DDBJ databases">
        <authorList>
            <person name="Varghese N."/>
            <person name="Submissions S."/>
        </authorList>
    </citation>
    <scope>NUCLEOTIDE SEQUENCE [LARGE SCALE GENOMIC DNA]</scope>
    <source>
        <strain evidence="3">JA276</strain>
    </source>
</reference>
<accession>A0A285SIP6</accession>
<organism evidence="2 3">
    <name type="scientific">Rhodobacter maris</name>
    <dbReference type="NCBI Taxonomy" id="446682"/>
    <lineage>
        <taxon>Bacteria</taxon>
        <taxon>Pseudomonadati</taxon>
        <taxon>Pseudomonadota</taxon>
        <taxon>Alphaproteobacteria</taxon>
        <taxon>Rhodobacterales</taxon>
        <taxon>Rhodobacter group</taxon>
        <taxon>Rhodobacter</taxon>
    </lineage>
</organism>
<proteinExistence type="predicted"/>
<evidence type="ECO:0000313" key="2">
    <source>
        <dbReference type="EMBL" id="SOC07716.1"/>
    </source>
</evidence>
<dbReference type="AlphaFoldDB" id="A0A285SIP6"/>
<protein>
    <recommendedName>
        <fullName evidence="1">DUF7742 domain-containing protein</fullName>
    </recommendedName>
</protein>
<evidence type="ECO:0000313" key="3">
    <source>
        <dbReference type="Proteomes" id="UP000219111"/>
    </source>
</evidence>
<keyword evidence="3" id="KW-1185">Reference proteome</keyword>